<dbReference type="OrthoDB" id="9792018at2"/>
<evidence type="ECO:0000259" key="7">
    <source>
        <dbReference type="PROSITE" id="PS51085"/>
    </source>
</evidence>
<feature type="domain" description="2Fe-2S ferredoxin-type" evidence="7">
    <location>
        <begin position="3"/>
        <end position="79"/>
    </location>
</feature>
<dbReference type="PROSITE" id="PS00197">
    <property type="entry name" value="2FE2S_FER_1"/>
    <property type="match status" value="1"/>
</dbReference>
<dbReference type="SUPFAM" id="SSF54292">
    <property type="entry name" value="2Fe-2S ferredoxin-like"/>
    <property type="match status" value="1"/>
</dbReference>
<organism evidence="8 9">
    <name type="scientific">Kumtagia ephedrae</name>
    <dbReference type="NCBI Taxonomy" id="2116701"/>
    <lineage>
        <taxon>Bacteria</taxon>
        <taxon>Pseudomonadati</taxon>
        <taxon>Pseudomonadota</taxon>
        <taxon>Alphaproteobacteria</taxon>
        <taxon>Hyphomicrobiales</taxon>
        <taxon>Phyllobacteriaceae</taxon>
        <taxon>Kumtagia</taxon>
    </lineage>
</organism>
<evidence type="ECO:0000256" key="4">
    <source>
        <dbReference type="ARBA" id="ARBA00023004"/>
    </source>
</evidence>
<dbReference type="RefSeq" id="WP_106772095.1">
    <property type="nucleotide sequence ID" value="NZ_PXYK01000008.1"/>
</dbReference>
<keyword evidence="4" id="KW-0408">Iron</keyword>
<dbReference type="PANTHER" id="PTHR44379">
    <property type="entry name" value="OXIDOREDUCTASE WITH IRON-SULFUR SUBUNIT"/>
    <property type="match status" value="1"/>
</dbReference>
<dbReference type="EMBL" id="PXYK01000008">
    <property type="protein sequence ID" value="PSJ61090.1"/>
    <property type="molecule type" value="Genomic_DNA"/>
</dbReference>
<dbReference type="Pfam" id="PF01799">
    <property type="entry name" value="Fer2_2"/>
    <property type="match status" value="1"/>
</dbReference>
<gene>
    <name evidence="8" type="ORF">C7I84_10345</name>
</gene>
<proteinExistence type="predicted"/>
<dbReference type="GO" id="GO:0046872">
    <property type="term" value="F:metal ion binding"/>
    <property type="evidence" value="ECO:0007669"/>
    <property type="project" value="UniProtKB-KW"/>
</dbReference>
<reference evidence="8 9" key="1">
    <citation type="submission" date="2018-03" db="EMBL/GenBank/DDBJ databases">
        <title>The draft genome of Mesorhizobium sp. 6GN-30.</title>
        <authorList>
            <person name="Liu L."/>
            <person name="Li L."/>
            <person name="Wang T."/>
            <person name="Zhang X."/>
            <person name="Liang L."/>
        </authorList>
    </citation>
    <scope>NUCLEOTIDE SEQUENCE [LARGE SCALE GENOMIC DNA]</scope>
    <source>
        <strain evidence="8 9">6GN30</strain>
    </source>
</reference>
<dbReference type="InterPro" id="IPR036884">
    <property type="entry name" value="2Fe-2S-bd_dom_sf"/>
</dbReference>
<evidence type="ECO:0000313" key="9">
    <source>
        <dbReference type="Proteomes" id="UP000241229"/>
    </source>
</evidence>
<comment type="caution">
    <text evidence="8">The sequence shown here is derived from an EMBL/GenBank/DDBJ whole genome shotgun (WGS) entry which is preliminary data.</text>
</comment>
<dbReference type="Gene3D" id="1.10.150.120">
    <property type="entry name" value="[2Fe-2S]-binding domain"/>
    <property type="match status" value="1"/>
</dbReference>
<dbReference type="Gene3D" id="3.10.20.30">
    <property type="match status" value="1"/>
</dbReference>
<dbReference type="Proteomes" id="UP000241229">
    <property type="component" value="Unassembled WGS sequence"/>
</dbReference>
<dbReference type="InterPro" id="IPR006058">
    <property type="entry name" value="2Fe2S_fd_BS"/>
</dbReference>
<keyword evidence="9" id="KW-1185">Reference proteome</keyword>
<dbReference type="CDD" id="cd00207">
    <property type="entry name" value="fer2"/>
    <property type="match status" value="1"/>
</dbReference>
<feature type="compositionally biased region" description="Polar residues" evidence="6">
    <location>
        <begin position="164"/>
        <end position="178"/>
    </location>
</feature>
<dbReference type="InterPro" id="IPR002888">
    <property type="entry name" value="2Fe-2S-bd"/>
</dbReference>
<evidence type="ECO:0000256" key="5">
    <source>
        <dbReference type="ARBA" id="ARBA00023014"/>
    </source>
</evidence>
<evidence type="ECO:0000256" key="6">
    <source>
        <dbReference type="SAM" id="MobiDB-lite"/>
    </source>
</evidence>
<keyword evidence="3" id="KW-0560">Oxidoreductase</keyword>
<dbReference type="AlphaFoldDB" id="A0A2P7SF51"/>
<evidence type="ECO:0000313" key="8">
    <source>
        <dbReference type="EMBL" id="PSJ61090.1"/>
    </source>
</evidence>
<evidence type="ECO:0000256" key="1">
    <source>
        <dbReference type="ARBA" id="ARBA00022714"/>
    </source>
</evidence>
<dbReference type="Pfam" id="PF00111">
    <property type="entry name" value="Fer2"/>
    <property type="match status" value="1"/>
</dbReference>
<dbReference type="InterPro" id="IPR051452">
    <property type="entry name" value="Diverse_Oxidoreductases"/>
</dbReference>
<evidence type="ECO:0000256" key="3">
    <source>
        <dbReference type="ARBA" id="ARBA00023002"/>
    </source>
</evidence>
<accession>A0A2P7SF51</accession>
<feature type="region of interest" description="Disordered" evidence="6">
    <location>
        <begin position="156"/>
        <end position="178"/>
    </location>
</feature>
<name>A0A2P7SF51_9HYPH</name>
<dbReference type="InterPro" id="IPR012675">
    <property type="entry name" value="Beta-grasp_dom_sf"/>
</dbReference>
<protein>
    <submittedName>
        <fullName evidence="8">(2Fe-2S)-binding protein</fullName>
    </submittedName>
</protein>
<dbReference type="InterPro" id="IPR001041">
    <property type="entry name" value="2Fe-2S_ferredoxin-type"/>
</dbReference>
<dbReference type="InterPro" id="IPR036010">
    <property type="entry name" value="2Fe-2S_ferredoxin-like_sf"/>
</dbReference>
<dbReference type="SUPFAM" id="SSF47741">
    <property type="entry name" value="CO dehydrogenase ISP C-domain like"/>
    <property type="match status" value="1"/>
</dbReference>
<sequence length="178" mass="18964">MAEPIAFRLNGVDRRTEVPPDTRLIDFLRDRLGLTAAKKACGIGRCGACAVLIDGRAVNACLVMAWQMDGADIVTPEGLETLPHAKTVRQALAEANAFQCGYCASGFVVVLTAYLRDHPGAQEQDIRAALEGNICRCTGYRSILRGAMAAARVLAEPDRDVPSDGSQSDASQTVEASQ</sequence>
<keyword evidence="1" id="KW-0001">2Fe-2S</keyword>
<dbReference type="PANTHER" id="PTHR44379:SF5">
    <property type="entry name" value="OXIDOREDUCTASE WITH IRON-SULFUR SUBUNIT"/>
    <property type="match status" value="1"/>
</dbReference>
<dbReference type="PROSITE" id="PS51085">
    <property type="entry name" value="2FE2S_FER_2"/>
    <property type="match status" value="1"/>
</dbReference>
<keyword evidence="2" id="KW-0479">Metal-binding</keyword>
<keyword evidence="5" id="KW-0411">Iron-sulfur</keyword>
<evidence type="ECO:0000256" key="2">
    <source>
        <dbReference type="ARBA" id="ARBA00022723"/>
    </source>
</evidence>
<dbReference type="GO" id="GO:0051537">
    <property type="term" value="F:2 iron, 2 sulfur cluster binding"/>
    <property type="evidence" value="ECO:0007669"/>
    <property type="project" value="UniProtKB-KW"/>
</dbReference>
<dbReference type="GO" id="GO:0016491">
    <property type="term" value="F:oxidoreductase activity"/>
    <property type="evidence" value="ECO:0007669"/>
    <property type="project" value="UniProtKB-KW"/>
</dbReference>